<dbReference type="Proteomes" id="UP000288716">
    <property type="component" value="Unassembled WGS sequence"/>
</dbReference>
<evidence type="ECO:0000313" key="2">
    <source>
        <dbReference type="EMBL" id="RWS20011.1"/>
    </source>
</evidence>
<dbReference type="GO" id="GO:0005506">
    <property type="term" value="F:iron ion binding"/>
    <property type="evidence" value="ECO:0007669"/>
    <property type="project" value="InterPro"/>
</dbReference>
<dbReference type="InterPro" id="IPR036396">
    <property type="entry name" value="Cyt_P450_sf"/>
</dbReference>
<dbReference type="SUPFAM" id="SSF48264">
    <property type="entry name" value="Cytochrome P450"/>
    <property type="match status" value="1"/>
</dbReference>
<name>A0A443RXC9_9ACAR</name>
<evidence type="ECO:0000256" key="1">
    <source>
        <dbReference type="ARBA" id="ARBA00023033"/>
    </source>
</evidence>
<sequence length="72" mass="8176">MYPPLSMVDRVVQNNCVLGDTGIELEKRTVVDLPLLTIHLFLPVNKINIQLYTFMPFGVEPRQCVGTNDVRC</sequence>
<gene>
    <name evidence="2" type="ORF">B4U80_09646</name>
</gene>
<keyword evidence="1" id="KW-0560">Oxidoreductase</keyword>
<dbReference type="AlphaFoldDB" id="A0A443RXC9"/>
<keyword evidence="3" id="KW-1185">Reference proteome</keyword>
<dbReference type="EMBL" id="NCKV01020804">
    <property type="protein sequence ID" value="RWS20011.1"/>
    <property type="molecule type" value="Genomic_DNA"/>
</dbReference>
<evidence type="ECO:0000313" key="3">
    <source>
        <dbReference type="Proteomes" id="UP000288716"/>
    </source>
</evidence>
<dbReference type="GO" id="GO:0004497">
    <property type="term" value="F:monooxygenase activity"/>
    <property type="evidence" value="ECO:0007669"/>
    <property type="project" value="UniProtKB-KW"/>
</dbReference>
<dbReference type="VEuPathDB" id="VectorBase:LDEU012029"/>
<dbReference type="Gene3D" id="1.10.630.10">
    <property type="entry name" value="Cytochrome P450"/>
    <property type="match status" value="1"/>
</dbReference>
<dbReference type="GO" id="GO:0020037">
    <property type="term" value="F:heme binding"/>
    <property type="evidence" value="ECO:0007669"/>
    <property type="project" value="InterPro"/>
</dbReference>
<reference evidence="2 3" key="1">
    <citation type="journal article" date="2018" name="Gigascience">
        <title>Genomes of trombidid mites reveal novel predicted allergens and laterally-transferred genes associated with secondary metabolism.</title>
        <authorList>
            <person name="Dong X."/>
            <person name="Chaisiri K."/>
            <person name="Xia D."/>
            <person name="Armstrong S.D."/>
            <person name="Fang Y."/>
            <person name="Donnelly M.J."/>
            <person name="Kadowaki T."/>
            <person name="McGarry J.W."/>
            <person name="Darby A.C."/>
            <person name="Makepeace B.L."/>
        </authorList>
    </citation>
    <scope>NUCLEOTIDE SEQUENCE [LARGE SCALE GENOMIC DNA]</scope>
    <source>
        <strain evidence="2">UoL-UT</strain>
    </source>
</reference>
<keyword evidence="1" id="KW-0503">Monooxygenase</keyword>
<protein>
    <submittedName>
        <fullName evidence="2">Cytochrome P450-like protein</fullName>
    </submittedName>
</protein>
<dbReference type="GO" id="GO:0016705">
    <property type="term" value="F:oxidoreductase activity, acting on paired donors, with incorporation or reduction of molecular oxygen"/>
    <property type="evidence" value="ECO:0007669"/>
    <property type="project" value="InterPro"/>
</dbReference>
<organism evidence="2 3">
    <name type="scientific">Leptotrombidium deliense</name>
    <dbReference type="NCBI Taxonomy" id="299467"/>
    <lineage>
        <taxon>Eukaryota</taxon>
        <taxon>Metazoa</taxon>
        <taxon>Ecdysozoa</taxon>
        <taxon>Arthropoda</taxon>
        <taxon>Chelicerata</taxon>
        <taxon>Arachnida</taxon>
        <taxon>Acari</taxon>
        <taxon>Acariformes</taxon>
        <taxon>Trombidiformes</taxon>
        <taxon>Prostigmata</taxon>
        <taxon>Anystina</taxon>
        <taxon>Parasitengona</taxon>
        <taxon>Trombiculoidea</taxon>
        <taxon>Trombiculidae</taxon>
        <taxon>Leptotrombidium</taxon>
    </lineage>
</organism>
<accession>A0A443RXC9</accession>
<comment type="caution">
    <text evidence="2">The sequence shown here is derived from an EMBL/GenBank/DDBJ whole genome shotgun (WGS) entry which is preliminary data.</text>
</comment>
<proteinExistence type="predicted"/>